<dbReference type="Proteomes" id="UP000886876">
    <property type="component" value="Unassembled WGS sequence"/>
</dbReference>
<evidence type="ECO:0000256" key="3">
    <source>
        <dbReference type="ARBA" id="ARBA00023065"/>
    </source>
</evidence>
<dbReference type="InterPro" id="IPR038495">
    <property type="entry name" value="ATPase_E_C"/>
</dbReference>
<keyword evidence="3" id="KW-0406">Ion transport</keyword>
<reference evidence="4" key="2">
    <citation type="journal article" date="2021" name="PeerJ">
        <title>Extensive microbial diversity within the chicken gut microbiome revealed by metagenomics and culture.</title>
        <authorList>
            <person name="Gilroy R."/>
            <person name="Ravi A."/>
            <person name="Getino M."/>
            <person name="Pursley I."/>
            <person name="Horton D.L."/>
            <person name="Alikhan N.F."/>
            <person name="Baker D."/>
            <person name="Gharbi K."/>
            <person name="Hall N."/>
            <person name="Watson M."/>
            <person name="Adriaenssens E.M."/>
            <person name="Foster-Nyarko E."/>
            <person name="Jarju S."/>
            <person name="Secka A."/>
            <person name="Antonio M."/>
            <person name="Oren A."/>
            <person name="Chaudhuri R.R."/>
            <person name="La Ragione R."/>
            <person name="Hildebrand F."/>
            <person name="Pallen M.J."/>
        </authorList>
    </citation>
    <scope>NUCLEOTIDE SEQUENCE</scope>
    <source>
        <strain evidence="4">ChiHecec3B27-6122</strain>
    </source>
</reference>
<dbReference type="InterPro" id="IPR002842">
    <property type="entry name" value="ATPase_V1_Esu"/>
</dbReference>
<comment type="caution">
    <text evidence="4">The sequence shown here is derived from an EMBL/GenBank/DDBJ whole genome shotgun (WGS) entry which is preliminary data.</text>
</comment>
<evidence type="ECO:0000256" key="1">
    <source>
        <dbReference type="ARBA" id="ARBA00005901"/>
    </source>
</evidence>
<evidence type="ECO:0000313" key="4">
    <source>
        <dbReference type="EMBL" id="HIS98487.1"/>
    </source>
</evidence>
<name>A0A9D1KAQ4_9FIRM</name>
<dbReference type="Gene3D" id="3.30.2320.30">
    <property type="entry name" value="ATP synthase, E subunit, C-terminal"/>
    <property type="match status" value="1"/>
</dbReference>
<proteinExistence type="inferred from homology"/>
<sequence>MQERKSKLADFTAAVTGAASAKAAEMNAETERLEREALDEYASALRSAAEKRRASALADAKVRENKRIVAEGLASKRSLLQFREDCADDVFNEVRARILELPKKPEYADTLKNQLWRALDAVPGAREARVWLRREDMGFAHGLNSASPGVRLEFLEGSFVLGGLILECPEKNRKIDLSFDAALEDLEGRFSELTGFSLEDADGE</sequence>
<dbReference type="AlphaFoldDB" id="A0A9D1KAQ4"/>
<accession>A0A9D1KAQ4</accession>
<dbReference type="GO" id="GO:0046961">
    <property type="term" value="F:proton-transporting ATPase activity, rotational mechanism"/>
    <property type="evidence" value="ECO:0007669"/>
    <property type="project" value="InterPro"/>
</dbReference>
<comment type="similarity">
    <text evidence="1">Belongs to the V-ATPase E subunit family.</text>
</comment>
<dbReference type="SUPFAM" id="SSF160527">
    <property type="entry name" value="V-type ATPase subunit E-like"/>
    <property type="match status" value="1"/>
</dbReference>
<protein>
    <submittedName>
        <fullName evidence="4">V-type ATP synthase subunit E</fullName>
    </submittedName>
</protein>
<reference evidence="4" key="1">
    <citation type="submission" date="2020-10" db="EMBL/GenBank/DDBJ databases">
        <authorList>
            <person name="Gilroy R."/>
        </authorList>
    </citation>
    <scope>NUCLEOTIDE SEQUENCE</scope>
    <source>
        <strain evidence="4">ChiHecec3B27-6122</strain>
    </source>
</reference>
<dbReference type="Pfam" id="PF01991">
    <property type="entry name" value="vATP-synt_E"/>
    <property type="match status" value="1"/>
</dbReference>
<keyword evidence="2" id="KW-0813">Transport</keyword>
<gene>
    <name evidence="4" type="ORF">IAD42_10975</name>
</gene>
<dbReference type="GO" id="GO:0033178">
    <property type="term" value="C:proton-transporting two-sector ATPase complex, catalytic domain"/>
    <property type="evidence" value="ECO:0007669"/>
    <property type="project" value="InterPro"/>
</dbReference>
<organism evidence="4 5">
    <name type="scientific">Candidatus Scatomorpha pullistercoris</name>
    <dbReference type="NCBI Taxonomy" id="2840929"/>
    <lineage>
        <taxon>Bacteria</taxon>
        <taxon>Bacillati</taxon>
        <taxon>Bacillota</taxon>
        <taxon>Clostridia</taxon>
        <taxon>Eubacteriales</taxon>
        <taxon>Candidatus Scatomorpha</taxon>
    </lineage>
</organism>
<dbReference type="EMBL" id="DVJS01000269">
    <property type="protein sequence ID" value="HIS98487.1"/>
    <property type="molecule type" value="Genomic_DNA"/>
</dbReference>
<evidence type="ECO:0000256" key="2">
    <source>
        <dbReference type="ARBA" id="ARBA00022448"/>
    </source>
</evidence>
<evidence type="ECO:0000313" key="5">
    <source>
        <dbReference type="Proteomes" id="UP000886876"/>
    </source>
</evidence>